<keyword evidence="7" id="KW-0067">ATP-binding</keyword>
<comment type="catalytic activity">
    <reaction evidence="1">
        <text>ATP + protein L-histidine = ADP + protein N-phospho-L-histidine.</text>
        <dbReference type="EC" id="2.7.13.3"/>
    </reaction>
</comment>
<feature type="region of interest" description="Disordered" evidence="9">
    <location>
        <begin position="22"/>
        <end position="46"/>
    </location>
</feature>
<dbReference type="PANTHER" id="PTHR24421">
    <property type="entry name" value="NITRATE/NITRITE SENSOR PROTEIN NARX-RELATED"/>
    <property type="match status" value="1"/>
</dbReference>
<feature type="domain" description="Histidine kinase" evidence="10">
    <location>
        <begin position="1261"/>
        <end position="1350"/>
    </location>
</feature>
<reference evidence="11 12" key="1">
    <citation type="submission" date="2020-11" db="EMBL/GenBank/DDBJ databases">
        <title>Pseudonocardia abyssalis sp. nov. and Pseudonocardia oceani sp. nov., description and phylogenomic analysis of two novel actinomycetes isolated from the deep Southern Ocean.</title>
        <authorList>
            <person name="Parra J."/>
        </authorList>
    </citation>
    <scope>NUCLEOTIDE SEQUENCE [LARGE SCALE GENOMIC DNA]</scope>
    <source>
        <strain evidence="12">KRD185</strain>
    </source>
</reference>
<evidence type="ECO:0000256" key="9">
    <source>
        <dbReference type="SAM" id="MobiDB-lite"/>
    </source>
</evidence>
<dbReference type="InterPro" id="IPR003594">
    <property type="entry name" value="HATPase_dom"/>
</dbReference>
<keyword evidence="12" id="KW-1185">Reference proteome</keyword>
<dbReference type="EMBL" id="JADQDF010000001">
    <property type="protein sequence ID" value="MBW0126397.1"/>
    <property type="molecule type" value="Genomic_DNA"/>
</dbReference>
<evidence type="ECO:0000259" key="10">
    <source>
        <dbReference type="PROSITE" id="PS50109"/>
    </source>
</evidence>
<dbReference type="CDD" id="cd16917">
    <property type="entry name" value="HATPase_UhpB-NarQ-NarX-like"/>
    <property type="match status" value="1"/>
</dbReference>
<comment type="caution">
    <text evidence="11">The sequence shown here is derived from an EMBL/GenBank/DDBJ whole genome shotgun (WGS) entry which is preliminary data.</text>
</comment>
<sequence length="1356" mass="142368">MHGAQIDPGAVLDPAGAAVRHGAAARRSGAEPVVPTSGGVPTGASGTAVSVRGAAATGSGTQEGGPVRFVEPGLVGRHAELGRLRGCVTDAGMGRGAVVGLCGRPGAGKSRVLDVVAAGATAAGVTVLRGTPADHGARRPLGLFGSALTELADLLVARPDVVADVGARPGGLAAPVVALVPEMARVLGDRAELSSPATEVSGALTAIARMLVAVFTATRPGLLILDDCETADELSWQLLAVIARTVCAGAGHLTVVFAFRPEAQAAVRSWELPEIVQVELGPLGPGEVRALVVAAAGQIPDEVGDYIAGHSLGVPLYVLSTLRALIDSGVLVAVGGRWTVDEARLRGLPPASAGPEHDLRSEAFVAARMAQLDPITRTVLEQAAVLGQRVQVAVLASALGWGTGDVERVLDDAADRGFLHRAAGGPAVVEVVHDGFRDAVLSSLDEPGRRAAHRRAARALIVQETSDDHAIAHHLHRGGASTLALPHALRAGEAALRRHALDVAETFLTIARTGIDAADGVSGRDRFRVHEGIGTLHMLQGGYDTAAEHLDAAYGAALGLDPVDCGRVAIARGELAFKKGTLGDADLWTSRAVAALGLRHPTSAAAAAGWSVVELARWVTLLVVQIVRPAPVSDRAALAARLYNRLSYQSWFTSTPAWNVWSMLRALRFAQAAGSVRQLSQAYSGSAACLAGLAPVLAPVALRLVGRSLRLRRALGDEWGVAQSRHFRGFVLYAASRFDEASAEFDAAVRAFAVLGDRWEQIAATWQQALCLYRRGRLHEAGARAREAFWESRAIGDRIGAGTALAVWVRCLPAEVGSDVLARELDCIADSDAHTRALIRGAMGWRQLHLGNPDAALAEFAAVERELRRSGIRNHFVAPLRTWQLQALRLATDARPSWSASRRRRDRRAARRCLAAALLSAAVYGAERPATLREWALLSLARGRLHRGRFQLWIATRSARHRNADGDLTACAAVAAEAFGAPRADGTRPRDPAPVDGAAPVAGRPDDPRLTVDRGLVEDRAVPMLPGLAEISRHRAVIAAARRLARLESAEDILAELRDAVASATAALEVQVRAAAVDVGESGPGAVSGAVERVVVPVTMRGPAGHVVIATFPFGEAAAHVQAVEVLAALSGALLDRQALRWRAAAQMVEVQEAERARIARDLHDDLGHLFSGILEGLGALDRRAGSLEPAVTSLRDIARDGIRAVRTVAWSLRPEGLDDLGVIGCVEQLVEDSERMFRIPIDLTVRCADGVLSPLAETALFRIVQEALTNVGRHSGAGEASVLVVRSGDRVRAVVEDNGGGFDPAAARERRSLGLAGMRERARLVGGRVDVVSHIGGGTTVMAEVPVDDDRCGGL</sequence>
<dbReference type="PANTHER" id="PTHR24421:SF10">
    <property type="entry name" value="NITRATE_NITRITE SENSOR PROTEIN NARQ"/>
    <property type="match status" value="1"/>
</dbReference>
<organism evidence="11 12">
    <name type="scientific">Pseudonocardia oceani</name>
    <dbReference type="NCBI Taxonomy" id="2792013"/>
    <lineage>
        <taxon>Bacteria</taxon>
        <taxon>Bacillati</taxon>
        <taxon>Actinomycetota</taxon>
        <taxon>Actinomycetes</taxon>
        <taxon>Pseudonocardiales</taxon>
        <taxon>Pseudonocardiaceae</taxon>
        <taxon>Pseudonocardia</taxon>
    </lineage>
</organism>
<dbReference type="InterPro" id="IPR011712">
    <property type="entry name" value="Sig_transdc_His_kin_sub3_dim/P"/>
</dbReference>
<dbReference type="Pfam" id="PF13191">
    <property type="entry name" value="AAA_16"/>
    <property type="match status" value="1"/>
</dbReference>
<keyword evidence="3" id="KW-0597">Phosphoprotein</keyword>
<evidence type="ECO:0000256" key="6">
    <source>
        <dbReference type="ARBA" id="ARBA00022777"/>
    </source>
</evidence>
<dbReference type="PROSITE" id="PS50109">
    <property type="entry name" value="HIS_KIN"/>
    <property type="match status" value="1"/>
</dbReference>
<evidence type="ECO:0000256" key="3">
    <source>
        <dbReference type="ARBA" id="ARBA00022553"/>
    </source>
</evidence>
<dbReference type="EC" id="2.7.13.3" evidence="2"/>
<dbReference type="InterPro" id="IPR041664">
    <property type="entry name" value="AAA_16"/>
</dbReference>
<dbReference type="Pfam" id="PF02518">
    <property type="entry name" value="HATPase_c"/>
    <property type="match status" value="1"/>
</dbReference>
<keyword evidence="4" id="KW-0808">Transferase</keyword>
<keyword evidence="6" id="KW-0418">Kinase</keyword>
<name>A0ABS6U2D0_9PSEU</name>
<gene>
    <name evidence="11" type="ORF">I4I82_01630</name>
</gene>
<evidence type="ECO:0000256" key="7">
    <source>
        <dbReference type="ARBA" id="ARBA00022840"/>
    </source>
</evidence>
<protein>
    <recommendedName>
        <fullName evidence="2">histidine kinase</fullName>
        <ecNumber evidence="2">2.7.13.3</ecNumber>
    </recommendedName>
</protein>
<evidence type="ECO:0000313" key="12">
    <source>
        <dbReference type="Proteomes" id="UP000694300"/>
    </source>
</evidence>
<evidence type="ECO:0000256" key="8">
    <source>
        <dbReference type="ARBA" id="ARBA00023012"/>
    </source>
</evidence>
<proteinExistence type="predicted"/>
<dbReference type="Pfam" id="PF07730">
    <property type="entry name" value="HisKA_3"/>
    <property type="match status" value="1"/>
</dbReference>
<dbReference type="InterPro" id="IPR050482">
    <property type="entry name" value="Sensor_HK_TwoCompSys"/>
</dbReference>
<feature type="compositionally biased region" description="Low complexity" evidence="9">
    <location>
        <begin position="994"/>
        <end position="1003"/>
    </location>
</feature>
<dbReference type="InterPro" id="IPR005467">
    <property type="entry name" value="His_kinase_dom"/>
</dbReference>
<dbReference type="SMART" id="SM00387">
    <property type="entry name" value="HATPase_c"/>
    <property type="match status" value="1"/>
</dbReference>
<dbReference type="RefSeq" id="WP_218588701.1">
    <property type="nucleotide sequence ID" value="NZ_JADQDE010000003.1"/>
</dbReference>
<feature type="region of interest" description="Disordered" evidence="9">
    <location>
        <begin position="982"/>
        <end position="1010"/>
    </location>
</feature>
<keyword evidence="8" id="KW-0902">Two-component regulatory system</keyword>
<evidence type="ECO:0000256" key="4">
    <source>
        <dbReference type="ARBA" id="ARBA00022679"/>
    </source>
</evidence>
<evidence type="ECO:0000256" key="2">
    <source>
        <dbReference type="ARBA" id="ARBA00012438"/>
    </source>
</evidence>
<evidence type="ECO:0000313" key="11">
    <source>
        <dbReference type="EMBL" id="MBW0126397.1"/>
    </source>
</evidence>
<evidence type="ECO:0000256" key="1">
    <source>
        <dbReference type="ARBA" id="ARBA00000085"/>
    </source>
</evidence>
<evidence type="ECO:0000256" key="5">
    <source>
        <dbReference type="ARBA" id="ARBA00022741"/>
    </source>
</evidence>
<accession>A0ABS6U2D0</accession>
<dbReference type="Proteomes" id="UP000694300">
    <property type="component" value="Unassembled WGS sequence"/>
</dbReference>
<keyword evidence="5" id="KW-0547">Nucleotide-binding</keyword>